<sequence length="180" mass="20586">MKMAGGILLNLVNSNNGYACCRIINDSTSKDHDQHGSSMNQKEIGLVGIIAMCHEPDKARNMSDQDRVHQFALSRSGSMHQIRIRQPRSEWMHQVHICQSRSLHQMRIHMRQPRPKWLHQVHMYQSRSLHQMRMGNEHQLALSRSGQALAHQLALPRSGQALAHQLMSQSGKGMEVNNFL</sequence>
<gene>
    <name evidence="1" type="ORF">TanjilG_07750</name>
</gene>
<dbReference type="Gramene" id="OIV89674">
    <property type="protein sequence ID" value="OIV89674"/>
    <property type="gene ID" value="TanjilG_07750"/>
</dbReference>
<dbReference type="Proteomes" id="UP000188354">
    <property type="component" value="Unassembled WGS sequence"/>
</dbReference>
<reference evidence="1 2" key="1">
    <citation type="journal article" date="2017" name="Plant Biotechnol. J.">
        <title>A comprehensive draft genome sequence for lupin (Lupinus angustifolius), an emerging health food: insights into plant-microbe interactions and legume evolution.</title>
        <authorList>
            <person name="Hane J.K."/>
            <person name="Ming Y."/>
            <person name="Kamphuis L.G."/>
            <person name="Nelson M.N."/>
            <person name="Garg G."/>
            <person name="Atkins C.A."/>
            <person name="Bayer P.E."/>
            <person name="Bravo A."/>
            <person name="Bringans S."/>
            <person name="Cannon S."/>
            <person name="Edwards D."/>
            <person name="Foley R."/>
            <person name="Gao L.L."/>
            <person name="Harrison M.J."/>
            <person name="Huang W."/>
            <person name="Hurgobin B."/>
            <person name="Li S."/>
            <person name="Liu C.W."/>
            <person name="McGrath A."/>
            <person name="Morahan G."/>
            <person name="Murray J."/>
            <person name="Weller J."/>
            <person name="Jian J."/>
            <person name="Singh K.B."/>
        </authorList>
    </citation>
    <scope>NUCLEOTIDE SEQUENCE [LARGE SCALE GENOMIC DNA]</scope>
    <source>
        <strain evidence="2">cv. Tanjil</strain>
        <tissue evidence="1">Whole plant</tissue>
    </source>
</reference>
<evidence type="ECO:0000313" key="1">
    <source>
        <dbReference type="EMBL" id="OIV89674.1"/>
    </source>
</evidence>
<evidence type="ECO:0000313" key="2">
    <source>
        <dbReference type="Proteomes" id="UP000188354"/>
    </source>
</evidence>
<proteinExistence type="predicted"/>
<accession>A0A1J7GNK2</accession>
<dbReference type="EMBL" id="KV862258">
    <property type="protein sequence ID" value="OIV89674.1"/>
    <property type="molecule type" value="Genomic_DNA"/>
</dbReference>
<organism evidence="1 2">
    <name type="scientific">Lupinus angustifolius</name>
    <name type="common">Narrow-leaved blue lupine</name>
    <dbReference type="NCBI Taxonomy" id="3871"/>
    <lineage>
        <taxon>Eukaryota</taxon>
        <taxon>Viridiplantae</taxon>
        <taxon>Streptophyta</taxon>
        <taxon>Embryophyta</taxon>
        <taxon>Tracheophyta</taxon>
        <taxon>Spermatophyta</taxon>
        <taxon>Magnoliopsida</taxon>
        <taxon>eudicotyledons</taxon>
        <taxon>Gunneridae</taxon>
        <taxon>Pentapetalae</taxon>
        <taxon>rosids</taxon>
        <taxon>fabids</taxon>
        <taxon>Fabales</taxon>
        <taxon>Fabaceae</taxon>
        <taxon>Papilionoideae</taxon>
        <taxon>50 kb inversion clade</taxon>
        <taxon>genistoids sensu lato</taxon>
        <taxon>core genistoids</taxon>
        <taxon>Genisteae</taxon>
        <taxon>Lupinus</taxon>
    </lineage>
</organism>
<protein>
    <submittedName>
        <fullName evidence="1">Uncharacterized protein</fullName>
    </submittedName>
</protein>
<name>A0A1J7GNK2_LUPAN</name>
<keyword evidence="2" id="KW-1185">Reference proteome</keyword>
<dbReference type="AlphaFoldDB" id="A0A1J7GNK2"/>